<protein>
    <submittedName>
        <fullName evidence="1">7494_t:CDS:1</fullName>
    </submittedName>
</protein>
<feature type="non-terminal residue" evidence="1">
    <location>
        <position position="45"/>
    </location>
</feature>
<sequence length="45" mass="4921">NLNYGVEITNNKLDDIQSTIIKNKTTGGAYAQNVKLSDPPTGHYN</sequence>
<accession>A0A9N9INA0</accession>
<dbReference type="EMBL" id="CAJVPZ010032151">
    <property type="protein sequence ID" value="CAG8741126.1"/>
    <property type="molecule type" value="Genomic_DNA"/>
</dbReference>
<evidence type="ECO:0000313" key="2">
    <source>
        <dbReference type="Proteomes" id="UP000789396"/>
    </source>
</evidence>
<proteinExistence type="predicted"/>
<gene>
    <name evidence="1" type="ORF">RFULGI_LOCUS12868</name>
</gene>
<dbReference type="AlphaFoldDB" id="A0A9N9INA0"/>
<reference evidence="1" key="1">
    <citation type="submission" date="2021-06" db="EMBL/GenBank/DDBJ databases">
        <authorList>
            <person name="Kallberg Y."/>
            <person name="Tangrot J."/>
            <person name="Rosling A."/>
        </authorList>
    </citation>
    <scope>NUCLEOTIDE SEQUENCE</scope>
    <source>
        <strain evidence="1">IN212</strain>
    </source>
</reference>
<evidence type="ECO:0000313" key="1">
    <source>
        <dbReference type="EMBL" id="CAG8741126.1"/>
    </source>
</evidence>
<organism evidence="1 2">
    <name type="scientific">Racocetra fulgida</name>
    <dbReference type="NCBI Taxonomy" id="60492"/>
    <lineage>
        <taxon>Eukaryota</taxon>
        <taxon>Fungi</taxon>
        <taxon>Fungi incertae sedis</taxon>
        <taxon>Mucoromycota</taxon>
        <taxon>Glomeromycotina</taxon>
        <taxon>Glomeromycetes</taxon>
        <taxon>Diversisporales</taxon>
        <taxon>Gigasporaceae</taxon>
        <taxon>Racocetra</taxon>
    </lineage>
</organism>
<dbReference type="OrthoDB" id="10334637at2759"/>
<comment type="caution">
    <text evidence="1">The sequence shown here is derived from an EMBL/GenBank/DDBJ whole genome shotgun (WGS) entry which is preliminary data.</text>
</comment>
<name>A0A9N9INA0_9GLOM</name>
<dbReference type="Proteomes" id="UP000789396">
    <property type="component" value="Unassembled WGS sequence"/>
</dbReference>
<keyword evidence="2" id="KW-1185">Reference proteome</keyword>
<feature type="non-terminal residue" evidence="1">
    <location>
        <position position="1"/>
    </location>
</feature>